<evidence type="ECO:0000256" key="1">
    <source>
        <dbReference type="SAM" id="MobiDB-lite"/>
    </source>
</evidence>
<comment type="caution">
    <text evidence="2">The sequence shown here is derived from an EMBL/GenBank/DDBJ whole genome shotgun (WGS) entry which is preliminary data.</text>
</comment>
<dbReference type="VEuPathDB" id="FungiDB:P175DRAFT_0533334"/>
<feature type="compositionally biased region" description="Basic residues" evidence="1">
    <location>
        <begin position="20"/>
        <end position="29"/>
    </location>
</feature>
<name>A0A0F8U4S7_9EURO</name>
<evidence type="ECO:0000313" key="2">
    <source>
        <dbReference type="EMBL" id="KKK14719.1"/>
    </source>
</evidence>
<dbReference type="Proteomes" id="UP000034947">
    <property type="component" value="Unassembled WGS sequence"/>
</dbReference>
<dbReference type="OrthoDB" id="5153521at2759"/>
<accession>A0A0F8U4S7</accession>
<evidence type="ECO:0000313" key="3">
    <source>
        <dbReference type="Proteomes" id="UP000034947"/>
    </source>
</evidence>
<dbReference type="AlphaFoldDB" id="A0A0F8U4S7"/>
<proteinExistence type="predicted"/>
<dbReference type="EMBL" id="JYKN01002908">
    <property type="protein sequence ID" value="KKK14719.1"/>
    <property type="molecule type" value="Genomic_DNA"/>
</dbReference>
<reference evidence="2 3" key="1">
    <citation type="submission" date="2015-02" db="EMBL/GenBank/DDBJ databases">
        <title>Draft Genome Sequences of Two Closely-Related Aflatoxigenic Aspergillus Species Obtained from the Cote d'Ivoire.</title>
        <authorList>
            <person name="Moore G.G."/>
            <person name="Beltz S.B."/>
            <person name="Mack B.M."/>
        </authorList>
    </citation>
    <scope>NUCLEOTIDE SEQUENCE [LARGE SCALE GENOMIC DNA]</scope>
    <source>
        <strain evidence="2 3">SRRC1432</strain>
    </source>
</reference>
<protein>
    <submittedName>
        <fullName evidence="2">Uncharacterized protein</fullName>
    </submittedName>
</protein>
<sequence>MAQSTPSHDLRQAGTAAKRTYNHKAKWAHGGRTARSSNDPLAGAAPITRPAKPLFTHSAIRHERTRSTNHLSSAAKFDLRKDVREALDLGPSDSSGVEDCDDISATVRIVDDFQGEDCAVHLYEASGQMIFKDVVNKAVEKFETKETEKLVKEYEIITHESEMAMGYLADEDDFELVDHIHL</sequence>
<gene>
    <name evidence="2" type="ORF">AOCH_004263</name>
</gene>
<feature type="region of interest" description="Disordered" evidence="1">
    <location>
        <begin position="1"/>
        <end position="48"/>
    </location>
</feature>
<organism evidence="2 3">
    <name type="scientific">Aspergillus ochraceoroseus</name>
    <dbReference type="NCBI Taxonomy" id="138278"/>
    <lineage>
        <taxon>Eukaryota</taxon>
        <taxon>Fungi</taxon>
        <taxon>Dikarya</taxon>
        <taxon>Ascomycota</taxon>
        <taxon>Pezizomycotina</taxon>
        <taxon>Eurotiomycetes</taxon>
        <taxon>Eurotiomycetidae</taxon>
        <taxon>Eurotiales</taxon>
        <taxon>Aspergillaceae</taxon>
        <taxon>Aspergillus</taxon>
        <taxon>Aspergillus subgen. Nidulantes</taxon>
    </lineage>
</organism>
<keyword evidence="3" id="KW-1185">Reference proteome</keyword>